<evidence type="ECO:0000313" key="3">
    <source>
        <dbReference type="Proteomes" id="UP000783588"/>
    </source>
</evidence>
<organism evidence="2 3">
    <name type="scientific">Butyricicoccus intestinisimiae</name>
    <dbReference type="NCBI Taxonomy" id="2841509"/>
    <lineage>
        <taxon>Bacteria</taxon>
        <taxon>Bacillati</taxon>
        <taxon>Bacillota</taxon>
        <taxon>Clostridia</taxon>
        <taxon>Eubacteriales</taxon>
        <taxon>Butyricicoccaceae</taxon>
        <taxon>Butyricicoccus</taxon>
    </lineage>
</organism>
<comment type="caution">
    <text evidence="2">The sequence shown here is derived from an EMBL/GenBank/DDBJ whole genome shotgun (WGS) entry which is preliminary data.</text>
</comment>
<dbReference type="PROSITE" id="PS50943">
    <property type="entry name" value="HTH_CROC1"/>
    <property type="match status" value="1"/>
</dbReference>
<feature type="domain" description="HTH cro/C1-type" evidence="1">
    <location>
        <begin position="7"/>
        <end position="62"/>
    </location>
</feature>
<dbReference type="EMBL" id="JAHLQI010000001">
    <property type="protein sequence ID" value="MBU5489598.1"/>
    <property type="molecule type" value="Genomic_DNA"/>
</dbReference>
<sequence>MNTSKLLRTAMHERGMTQSRLAEACGLSSQSAVCNFLQRQHGMRIDTLLTLLNAMGYEIVVRDSMSKQLCWELDSK</sequence>
<evidence type="ECO:0000259" key="1">
    <source>
        <dbReference type="PROSITE" id="PS50943"/>
    </source>
</evidence>
<proteinExistence type="predicted"/>
<dbReference type="Pfam" id="PF13443">
    <property type="entry name" value="HTH_26"/>
    <property type="match status" value="1"/>
</dbReference>
<dbReference type="InterPro" id="IPR001387">
    <property type="entry name" value="Cro/C1-type_HTH"/>
</dbReference>
<keyword evidence="3" id="KW-1185">Reference proteome</keyword>
<name>A0ABS6EQ21_9FIRM</name>
<gene>
    <name evidence="2" type="ORF">KQI75_02980</name>
</gene>
<reference evidence="2 3" key="1">
    <citation type="submission" date="2021-06" db="EMBL/GenBank/DDBJ databases">
        <authorList>
            <person name="Sun Q."/>
            <person name="Li D."/>
        </authorList>
    </citation>
    <scope>NUCLEOTIDE SEQUENCE [LARGE SCALE GENOMIC DNA]</scope>
    <source>
        <strain evidence="2 3">MSJd-7</strain>
    </source>
</reference>
<accession>A0ABS6EQ21</accession>
<dbReference type="RefSeq" id="WP_216469190.1">
    <property type="nucleotide sequence ID" value="NZ_JAHLQI010000001.1"/>
</dbReference>
<dbReference type="CDD" id="cd00093">
    <property type="entry name" value="HTH_XRE"/>
    <property type="match status" value="1"/>
</dbReference>
<dbReference type="Proteomes" id="UP000783588">
    <property type="component" value="Unassembled WGS sequence"/>
</dbReference>
<evidence type="ECO:0000313" key="2">
    <source>
        <dbReference type="EMBL" id="MBU5489598.1"/>
    </source>
</evidence>
<protein>
    <submittedName>
        <fullName evidence="2">Helix-turn-helix domain-containing protein</fullName>
    </submittedName>
</protein>